<organism evidence="2 3">
    <name type="scientific">Halorubrum hochstenium ATCC 700873</name>
    <dbReference type="NCBI Taxonomy" id="1227481"/>
    <lineage>
        <taxon>Archaea</taxon>
        <taxon>Methanobacteriati</taxon>
        <taxon>Methanobacteriota</taxon>
        <taxon>Stenosarchaea group</taxon>
        <taxon>Halobacteria</taxon>
        <taxon>Halobacteriales</taxon>
        <taxon>Haloferacaceae</taxon>
        <taxon>Halorubrum</taxon>
    </lineage>
</organism>
<evidence type="ECO:0008006" key="4">
    <source>
        <dbReference type="Google" id="ProtNLM"/>
    </source>
</evidence>
<dbReference type="GeneID" id="72712230"/>
<protein>
    <recommendedName>
        <fullName evidence="4">Acyltransferase</fullName>
    </recommendedName>
</protein>
<accession>M0F0Y0</accession>
<evidence type="ECO:0000313" key="2">
    <source>
        <dbReference type="EMBL" id="ELZ53731.1"/>
    </source>
</evidence>
<proteinExistence type="predicted"/>
<dbReference type="OrthoDB" id="105377at2157"/>
<dbReference type="PATRIC" id="fig|1227481.4.peg.2506"/>
<dbReference type="AlphaFoldDB" id="M0F0Y0"/>
<gene>
    <name evidence="2" type="ORF">C467_12686</name>
</gene>
<feature type="compositionally biased region" description="Acidic residues" evidence="1">
    <location>
        <begin position="309"/>
        <end position="350"/>
    </location>
</feature>
<keyword evidence="3" id="KW-1185">Reference proteome</keyword>
<comment type="caution">
    <text evidence="2">The sequence shown here is derived from an EMBL/GenBank/DDBJ whole genome shotgun (WGS) entry which is preliminary data.</text>
</comment>
<sequence length="377" mass="39453">MPLRGDGPVEELAVPSGTTVEEHDVVVDGDVLVGGQSTVELGVRGRNVAIGERVSVGDDIEAEGDCRLDTWCSVDGNVLVGEDAYLGERVTVTGRLMVSGDLDIGDDVTIEEGFEANGWIVIRNPVPTIVFYFIVLSQLLRVGETDAADELAEALADGDDVRDPFLVPRSAEISDDAWRVSTPATVGDDCRLHGNLRAESIRVGERNEVFGSLRARDDVTVGSDTVIHGDVTTRGGTVTVEAGARVLGDVSAGDLVVYDGAEIQGTLRARGEMRLVQETGETDDGNVDDESDGDESDDDEDEAQKAGGADEDGRDEAEDTESDDADGDEEPGDDADEDEEPGDDADEDATADAPSGETATVKPNAGAGGDGSDADDP</sequence>
<dbReference type="EMBL" id="AOJO01000058">
    <property type="protein sequence ID" value="ELZ53731.1"/>
    <property type="molecule type" value="Genomic_DNA"/>
</dbReference>
<dbReference type="Proteomes" id="UP000011689">
    <property type="component" value="Unassembled WGS sequence"/>
</dbReference>
<evidence type="ECO:0000313" key="3">
    <source>
        <dbReference type="Proteomes" id="UP000011689"/>
    </source>
</evidence>
<dbReference type="RefSeq" id="WP_008585868.1">
    <property type="nucleotide sequence ID" value="NZ_AOJO01000058.1"/>
</dbReference>
<dbReference type="InterPro" id="IPR007607">
    <property type="entry name" value="BacA/B"/>
</dbReference>
<evidence type="ECO:0000256" key="1">
    <source>
        <dbReference type="SAM" id="MobiDB-lite"/>
    </source>
</evidence>
<dbReference type="InterPro" id="IPR011004">
    <property type="entry name" value="Trimer_LpxA-like_sf"/>
</dbReference>
<feature type="region of interest" description="Disordered" evidence="1">
    <location>
        <begin position="272"/>
        <end position="377"/>
    </location>
</feature>
<dbReference type="Pfam" id="PF04519">
    <property type="entry name" value="Bactofilin"/>
    <property type="match status" value="1"/>
</dbReference>
<reference evidence="2 3" key="1">
    <citation type="journal article" date="2014" name="PLoS Genet.">
        <title>Phylogenetically driven sequencing of extremely halophilic archaea reveals strategies for static and dynamic osmo-response.</title>
        <authorList>
            <person name="Becker E.A."/>
            <person name="Seitzer P.M."/>
            <person name="Tritt A."/>
            <person name="Larsen D."/>
            <person name="Krusor M."/>
            <person name="Yao A.I."/>
            <person name="Wu D."/>
            <person name="Madern D."/>
            <person name="Eisen J.A."/>
            <person name="Darling A.E."/>
            <person name="Facciotti M.T."/>
        </authorList>
    </citation>
    <scope>NUCLEOTIDE SEQUENCE [LARGE SCALE GENOMIC DNA]</scope>
    <source>
        <strain evidence="2 3">ATCC 700873</strain>
    </source>
</reference>
<dbReference type="SUPFAM" id="SSF51161">
    <property type="entry name" value="Trimeric LpxA-like enzymes"/>
    <property type="match status" value="2"/>
</dbReference>
<feature type="compositionally biased region" description="Acidic residues" evidence="1">
    <location>
        <begin position="280"/>
        <end position="302"/>
    </location>
</feature>
<dbReference type="Gene3D" id="2.160.10.10">
    <property type="entry name" value="Hexapeptide repeat proteins"/>
    <property type="match status" value="1"/>
</dbReference>
<dbReference type="STRING" id="1227481.C467_12686"/>
<name>M0F0Y0_9EURY</name>